<keyword evidence="1 4" id="KW-0808">Transferase</keyword>
<dbReference type="PANTHER" id="PTHR43877:SF2">
    <property type="entry name" value="AMINOALKYLPHOSPHONATE N-ACETYLTRANSFERASE-RELATED"/>
    <property type="match status" value="1"/>
</dbReference>
<evidence type="ECO:0000256" key="2">
    <source>
        <dbReference type="ARBA" id="ARBA00023315"/>
    </source>
</evidence>
<dbReference type="InterPro" id="IPR050832">
    <property type="entry name" value="Bact_Acetyltransf"/>
</dbReference>
<dbReference type="CDD" id="cd04301">
    <property type="entry name" value="NAT_SF"/>
    <property type="match status" value="1"/>
</dbReference>
<dbReference type="InterPro" id="IPR000182">
    <property type="entry name" value="GNAT_dom"/>
</dbReference>
<proteinExistence type="predicted"/>
<gene>
    <name evidence="4" type="ORF">EAX62_09905</name>
</gene>
<dbReference type="GO" id="GO:0016747">
    <property type="term" value="F:acyltransferase activity, transferring groups other than amino-acyl groups"/>
    <property type="evidence" value="ECO:0007669"/>
    <property type="project" value="InterPro"/>
</dbReference>
<evidence type="ECO:0000256" key="1">
    <source>
        <dbReference type="ARBA" id="ARBA00022679"/>
    </source>
</evidence>
<dbReference type="EMBL" id="REFW01000002">
    <property type="protein sequence ID" value="RMB60018.1"/>
    <property type="molecule type" value="Genomic_DNA"/>
</dbReference>
<comment type="caution">
    <text evidence="4">The sequence shown here is derived from an EMBL/GenBank/DDBJ whole genome shotgun (WGS) entry which is preliminary data.</text>
</comment>
<dbReference type="InterPro" id="IPR016181">
    <property type="entry name" value="Acyl_CoA_acyltransferase"/>
</dbReference>
<evidence type="ECO:0000313" key="5">
    <source>
        <dbReference type="Proteomes" id="UP000275256"/>
    </source>
</evidence>
<dbReference type="Proteomes" id="UP000275256">
    <property type="component" value="Unassembled WGS sequence"/>
</dbReference>
<name>A0A3M0G639_9ACTN</name>
<reference evidence="4 5" key="1">
    <citation type="submission" date="2018-10" db="EMBL/GenBank/DDBJ databases">
        <title>Tessaracoccus antarcticuss sp. nov., isolated from sediment.</title>
        <authorList>
            <person name="Zhou L.Y."/>
            <person name="Du Z.J."/>
        </authorList>
    </citation>
    <scope>NUCLEOTIDE SEQUENCE [LARGE SCALE GENOMIC DNA]</scope>
    <source>
        <strain evidence="4 5">JDX10</strain>
    </source>
</reference>
<protein>
    <submittedName>
        <fullName evidence="4">GNAT family N-acetyltransferase</fullName>
    </submittedName>
</protein>
<dbReference type="AlphaFoldDB" id="A0A3M0G639"/>
<dbReference type="PROSITE" id="PS51186">
    <property type="entry name" value="GNAT"/>
    <property type="match status" value="1"/>
</dbReference>
<dbReference type="Pfam" id="PF00583">
    <property type="entry name" value="Acetyltransf_1"/>
    <property type="match status" value="1"/>
</dbReference>
<dbReference type="Gene3D" id="3.40.630.30">
    <property type="match status" value="1"/>
</dbReference>
<dbReference type="SUPFAM" id="SSF55729">
    <property type="entry name" value="Acyl-CoA N-acyltransferases (Nat)"/>
    <property type="match status" value="1"/>
</dbReference>
<keyword evidence="5" id="KW-1185">Reference proteome</keyword>
<accession>A0A3M0G639</accession>
<organism evidence="4 5">
    <name type="scientific">Tessaracoccus antarcticus</name>
    <dbReference type="NCBI Taxonomy" id="2479848"/>
    <lineage>
        <taxon>Bacteria</taxon>
        <taxon>Bacillati</taxon>
        <taxon>Actinomycetota</taxon>
        <taxon>Actinomycetes</taxon>
        <taxon>Propionibacteriales</taxon>
        <taxon>Propionibacteriaceae</taxon>
        <taxon>Tessaracoccus</taxon>
    </lineage>
</organism>
<keyword evidence="2" id="KW-0012">Acyltransferase</keyword>
<evidence type="ECO:0000259" key="3">
    <source>
        <dbReference type="PROSITE" id="PS51186"/>
    </source>
</evidence>
<dbReference type="PANTHER" id="PTHR43877">
    <property type="entry name" value="AMINOALKYLPHOSPHONATE N-ACETYLTRANSFERASE-RELATED-RELATED"/>
    <property type="match status" value="1"/>
</dbReference>
<evidence type="ECO:0000313" key="4">
    <source>
        <dbReference type="EMBL" id="RMB60018.1"/>
    </source>
</evidence>
<feature type="domain" description="N-acetyltransferase" evidence="3">
    <location>
        <begin position="58"/>
        <end position="223"/>
    </location>
</feature>
<sequence length="239" mass="26734">MAPSQCRRIHLDHRSPDRVPVAATLLRAGAAGRFCQGLINVEAGEEREGAPPRLVHALTIRVARPDEWQHSRQLRLEMLADTPHSFGDRLCDVMEWDDDRWITRHESELLPDSAVFVAVEPDGRWVGQMAVREFHNYSPPRAWLMGVYVTPGHRGDGTATQLMEAVRSWTAERGFDQLFLDVHENAHPAHRFYERLGFIPTGHSSPYPLDPTTSELEMVTPIMGGGGARDAAGTPTARC</sequence>